<dbReference type="EMBL" id="DSWI01000010">
    <property type="protein sequence ID" value="HFG19767.1"/>
    <property type="molecule type" value="Genomic_DNA"/>
</dbReference>
<comment type="caution">
    <text evidence="1">The sequence shown here is derived from an EMBL/GenBank/DDBJ whole genome shotgun (WGS) entry which is preliminary data.</text>
</comment>
<accession>A0A7C3DVJ8</accession>
<reference evidence="1" key="1">
    <citation type="journal article" date="2020" name="mSystems">
        <title>Genome- and Community-Level Interaction Insights into Carbon Utilization and Element Cycling Functions of Hydrothermarchaeota in Hydrothermal Sediment.</title>
        <authorList>
            <person name="Zhou Z."/>
            <person name="Liu Y."/>
            <person name="Xu W."/>
            <person name="Pan J."/>
            <person name="Luo Z.H."/>
            <person name="Li M."/>
        </authorList>
    </citation>
    <scope>NUCLEOTIDE SEQUENCE [LARGE SCALE GENOMIC DNA]</scope>
    <source>
        <strain evidence="1">SpSt-524</strain>
    </source>
</reference>
<sequence>MQSLPHPYIPIQASEGSVLRARAMQSYLLDLRKGLARYAPIPPVHLMVLDEADWAARVKHPYGFPFQRTSLREGLYLFLPARYPERLIWRLREALVPAIQRAGRPPGQPGDFLDLNLGHEYAHAVAVAWKLRTRVRWVDEFLANYLYLLALHLALPELYPKAKQWGLLLAQLTPSEPSLGSYETKPKRLSDQLWFQGQFTTEAARLVEERGDALLQGLLQAAPLRKSTVHKLLVGLEPHLRDWFASFAPQKRPGSEEITKALGWEGVGDPS</sequence>
<dbReference type="AlphaFoldDB" id="A0A7C3DVJ8"/>
<evidence type="ECO:0000313" key="1">
    <source>
        <dbReference type="EMBL" id="HFG19767.1"/>
    </source>
</evidence>
<gene>
    <name evidence="1" type="ORF">ENS82_03470</name>
</gene>
<protein>
    <submittedName>
        <fullName evidence="1">Uncharacterized protein</fullName>
    </submittedName>
</protein>
<organism evidence="1">
    <name type="scientific">Meiothermus ruber</name>
    <dbReference type="NCBI Taxonomy" id="277"/>
    <lineage>
        <taxon>Bacteria</taxon>
        <taxon>Thermotogati</taxon>
        <taxon>Deinococcota</taxon>
        <taxon>Deinococci</taxon>
        <taxon>Thermales</taxon>
        <taxon>Thermaceae</taxon>
        <taxon>Meiothermus</taxon>
    </lineage>
</organism>
<proteinExistence type="predicted"/>
<name>A0A7C3DVJ8_MEIRU</name>